<name>A0A1R4JNJ7_9MICO</name>
<dbReference type="EMBL" id="FUKR01000048">
    <property type="protein sequence ID" value="SJN33534.1"/>
    <property type="molecule type" value="Genomic_DNA"/>
</dbReference>
<feature type="binding site" evidence="11">
    <location>
        <position position="127"/>
    </location>
    <ligand>
        <name>ATP</name>
        <dbReference type="ChEBI" id="CHEBI:30616"/>
    </ligand>
</feature>
<dbReference type="GO" id="GO:0009228">
    <property type="term" value="P:thiamine biosynthetic process"/>
    <property type="evidence" value="ECO:0007669"/>
    <property type="project" value="UniProtKB-KW"/>
</dbReference>
<reference evidence="13" key="1">
    <citation type="submission" date="2017-02" db="EMBL/GenBank/DDBJ databases">
        <authorList>
            <person name="Dridi B."/>
        </authorList>
    </citation>
    <scope>NUCLEOTIDE SEQUENCE [LARGE SCALE GENOMIC DNA]</scope>
    <source>
        <strain evidence="13">EB411</strain>
    </source>
</reference>
<evidence type="ECO:0000313" key="12">
    <source>
        <dbReference type="EMBL" id="SJN33534.1"/>
    </source>
</evidence>
<keyword evidence="8 11" id="KW-0067">ATP-binding</keyword>
<keyword evidence="9 11" id="KW-0460">Magnesium</keyword>
<evidence type="ECO:0000256" key="11">
    <source>
        <dbReference type="HAMAP-Rule" id="MF_00228"/>
    </source>
</evidence>
<evidence type="ECO:0000256" key="7">
    <source>
        <dbReference type="ARBA" id="ARBA00022777"/>
    </source>
</evidence>
<keyword evidence="7 11" id="KW-0418">Kinase</keyword>
<dbReference type="RefSeq" id="WP_087137233.1">
    <property type="nucleotide sequence ID" value="NZ_FUKR01000048.1"/>
</dbReference>
<keyword evidence="13" id="KW-1185">Reference proteome</keyword>
<organism evidence="12 13">
    <name type="scientific">Mycetocola reblochoni REB411</name>
    <dbReference type="NCBI Taxonomy" id="1255698"/>
    <lineage>
        <taxon>Bacteria</taxon>
        <taxon>Bacillati</taxon>
        <taxon>Actinomycetota</taxon>
        <taxon>Actinomycetes</taxon>
        <taxon>Micrococcales</taxon>
        <taxon>Microbacteriaceae</taxon>
        <taxon>Mycetocola</taxon>
    </lineage>
</organism>
<dbReference type="UniPathway" id="UPA00060">
    <property type="reaction ID" value="UER00139"/>
</dbReference>
<dbReference type="PIRSF" id="PIRSF000513">
    <property type="entry name" value="Thz_kinase"/>
    <property type="match status" value="1"/>
</dbReference>
<gene>
    <name evidence="11" type="primary">thiM</name>
    <name evidence="12" type="ORF">FM119_08465</name>
</gene>
<feature type="binding site" evidence="11">
    <location>
        <position position="173"/>
    </location>
    <ligand>
        <name>ATP</name>
        <dbReference type="ChEBI" id="CHEBI:30616"/>
    </ligand>
</feature>
<evidence type="ECO:0000256" key="6">
    <source>
        <dbReference type="ARBA" id="ARBA00022741"/>
    </source>
</evidence>
<keyword evidence="5 11" id="KW-0479">Metal-binding</keyword>
<sequence>MNSRTPSTLPALAGRRLDELRASAPLVQAITNTVVSTVTANSLLALGASPAMVDAPGEAGAFAPIADALLINLGTPQENTVAAMHEAAESAGRAGTPWVLDPVAVGALPLRTTAAGLLVAARPTVVRGNASEIIAVAGAGSGGRGTDSTATVADAEDAARELAVRTGGVVAVSGAVDLITDGTRTARVHNGHILLTRVTGGGCVLGAVMAAFTAGGGDPFEAVIAATVVYGLAAERAAALAPRPGSFSVALLDSLDAVTAGLVEQKAIIR</sequence>
<dbReference type="PRINTS" id="PR01099">
    <property type="entry name" value="HYETHTZKNASE"/>
</dbReference>
<comment type="function">
    <text evidence="11">Catalyzes the phosphorylation of the hydroxyl group of 4-methyl-5-beta-hydroxyethylthiazole (THZ).</text>
</comment>
<dbReference type="GO" id="GO:0005524">
    <property type="term" value="F:ATP binding"/>
    <property type="evidence" value="ECO:0007669"/>
    <property type="project" value="UniProtKB-UniRule"/>
</dbReference>
<dbReference type="GO" id="GO:0009229">
    <property type="term" value="P:thiamine diphosphate biosynthetic process"/>
    <property type="evidence" value="ECO:0007669"/>
    <property type="project" value="UniProtKB-UniRule"/>
</dbReference>
<evidence type="ECO:0000256" key="3">
    <source>
        <dbReference type="ARBA" id="ARBA00004868"/>
    </source>
</evidence>
<dbReference type="Gene3D" id="3.40.1190.20">
    <property type="match status" value="1"/>
</dbReference>
<evidence type="ECO:0000313" key="13">
    <source>
        <dbReference type="Proteomes" id="UP000196778"/>
    </source>
</evidence>
<comment type="pathway">
    <text evidence="3 11">Cofactor biosynthesis; thiamine diphosphate biosynthesis; 4-methyl-5-(2-phosphoethyl)-thiazole from 5-(2-hydroxyethyl)-4-methylthiazole: step 1/1.</text>
</comment>
<protein>
    <recommendedName>
        <fullName evidence="11">Hydroxyethylthiazole kinase</fullName>
        <ecNumber evidence="11">2.7.1.50</ecNumber>
    </recommendedName>
    <alternativeName>
        <fullName evidence="11">4-methyl-5-beta-hydroxyethylthiazole kinase</fullName>
        <shortName evidence="11">TH kinase</shortName>
        <shortName evidence="11">Thz kinase</shortName>
    </alternativeName>
</protein>
<keyword evidence="4 11" id="KW-0808">Transferase</keyword>
<dbReference type="GO" id="GO:0004417">
    <property type="term" value="F:hydroxyethylthiazole kinase activity"/>
    <property type="evidence" value="ECO:0007669"/>
    <property type="project" value="UniProtKB-UniRule"/>
</dbReference>
<dbReference type="AlphaFoldDB" id="A0A1R4JNJ7"/>
<keyword evidence="6 11" id="KW-0547">Nucleotide-binding</keyword>
<dbReference type="Proteomes" id="UP000196778">
    <property type="component" value="Unassembled WGS sequence"/>
</dbReference>
<dbReference type="EC" id="2.7.1.50" evidence="11"/>
<feature type="binding site" evidence="11">
    <location>
        <position position="200"/>
    </location>
    <ligand>
        <name>substrate</name>
    </ligand>
</feature>
<proteinExistence type="inferred from homology"/>
<comment type="cofactor">
    <cofactor evidence="2 11">
        <name>Mg(2+)</name>
        <dbReference type="ChEBI" id="CHEBI:18420"/>
    </cofactor>
</comment>
<evidence type="ECO:0000256" key="5">
    <source>
        <dbReference type="ARBA" id="ARBA00022723"/>
    </source>
</evidence>
<comment type="similarity">
    <text evidence="11">Belongs to the Thz kinase family.</text>
</comment>
<evidence type="ECO:0000256" key="2">
    <source>
        <dbReference type="ARBA" id="ARBA00001946"/>
    </source>
</evidence>
<dbReference type="HAMAP" id="MF_00228">
    <property type="entry name" value="Thz_kinase"/>
    <property type="match status" value="1"/>
</dbReference>
<dbReference type="InterPro" id="IPR029056">
    <property type="entry name" value="Ribokinase-like"/>
</dbReference>
<accession>A0A1R4JNJ7</accession>
<evidence type="ECO:0000256" key="4">
    <source>
        <dbReference type="ARBA" id="ARBA00022679"/>
    </source>
</evidence>
<feature type="binding site" evidence="11">
    <location>
        <position position="52"/>
    </location>
    <ligand>
        <name>substrate</name>
    </ligand>
</feature>
<keyword evidence="10 11" id="KW-0784">Thiamine biosynthesis</keyword>
<evidence type="ECO:0000256" key="1">
    <source>
        <dbReference type="ARBA" id="ARBA00001771"/>
    </source>
</evidence>
<dbReference type="Pfam" id="PF02110">
    <property type="entry name" value="HK"/>
    <property type="match status" value="1"/>
</dbReference>
<dbReference type="GO" id="GO:0000287">
    <property type="term" value="F:magnesium ion binding"/>
    <property type="evidence" value="ECO:0007669"/>
    <property type="project" value="UniProtKB-UniRule"/>
</dbReference>
<evidence type="ECO:0000256" key="9">
    <source>
        <dbReference type="ARBA" id="ARBA00022842"/>
    </source>
</evidence>
<evidence type="ECO:0000256" key="10">
    <source>
        <dbReference type="ARBA" id="ARBA00022977"/>
    </source>
</evidence>
<dbReference type="NCBIfam" id="NF006830">
    <property type="entry name" value="PRK09355.1"/>
    <property type="match status" value="1"/>
</dbReference>
<dbReference type="CDD" id="cd01170">
    <property type="entry name" value="THZ_kinase"/>
    <property type="match status" value="1"/>
</dbReference>
<dbReference type="OrthoDB" id="8909021at2"/>
<dbReference type="InterPro" id="IPR000417">
    <property type="entry name" value="Hyethyz_kinase"/>
</dbReference>
<comment type="catalytic activity">
    <reaction evidence="1 11">
        <text>5-(2-hydroxyethyl)-4-methylthiazole + ATP = 4-methyl-5-(2-phosphooxyethyl)-thiazole + ADP + H(+)</text>
        <dbReference type="Rhea" id="RHEA:24212"/>
        <dbReference type="ChEBI" id="CHEBI:15378"/>
        <dbReference type="ChEBI" id="CHEBI:17957"/>
        <dbReference type="ChEBI" id="CHEBI:30616"/>
        <dbReference type="ChEBI" id="CHEBI:58296"/>
        <dbReference type="ChEBI" id="CHEBI:456216"/>
        <dbReference type="EC" id="2.7.1.50"/>
    </reaction>
</comment>
<dbReference type="SUPFAM" id="SSF53613">
    <property type="entry name" value="Ribokinase-like"/>
    <property type="match status" value="1"/>
</dbReference>
<evidence type="ECO:0000256" key="8">
    <source>
        <dbReference type="ARBA" id="ARBA00022840"/>
    </source>
</evidence>